<dbReference type="EMBL" id="JAHRIQ010047511">
    <property type="protein sequence ID" value="MEQ2236561.1"/>
    <property type="molecule type" value="Genomic_DNA"/>
</dbReference>
<evidence type="ECO:0000313" key="2">
    <source>
        <dbReference type="Proteomes" id="UP001482620"/>
    </source>
</evidence>
<sequence>MRPRRHLTVDQQYSTVVRLQTGQKWPLSLECDSLISRLQHRDADRLEESLKGIEVDVCPVESDDECRSTPSTFRVVERNSGVTSDHSKPAWSAC</sequence>
<proteinExistence type="predicted"/>
<reference evidence="1 2" key="1">
    <citation type="submission" date="2021-06" db="EMBL/GenBank/DDBJ databases">
        <authorList>
            <person name="Palmer J.M."/>
        </authorList>
    </citation>
    <scope>NUCLEOTIDE SEQUENCE [LARGE SCALE GENOMIC DNA]</scope>
    <source>
        <strain evidence="2">if_2019</strain>
        <tissue evidence="1">Muscle</tissue>
    </source>
</reference>
<comment type="caution">
    <text evidence="1">The sequence shown here is derived from an EMBL/GenBank/DDBJ whole genome shotgun (WGS) entry which is preliminary data.</text>
</comment>
<evidence type="ECO:0000313" key="1">
    <source>
        <dbReference type="EMBL" id="MEQ2236561.1"/>
    </source>
</evidence>
<gene>
    <name evidence="1" type="ORF">ILYODFUR_014064</name>
</gene>
<accession>A0ABV0TVN9</accession>
<name>A0ABV0TVN9_9TELE</name>
<organism evidence="1 2">
    <name type="scientific">Ilyodon furcidens</name>
    <name type="common">goldbreast splitfin</name>
    <dbReference type="NCBI Taxonomy" id="33524"/>
    <lineage>
        <taxon>Eukaryota</taxon>
        <taxon>Metazoa</taxon>
        <taxon>Chordata</taxon>
        <taxon>Craniata</taxon>
        <taxon>Vertebrata</taxon>
        <taxon>Euteleostomi</taxon>
        <taxon>Actinopterygii</taxon>
        <taxon>Neopterygii</taxon>
        <taxon>Teleostei</taxon>
        <taxon>Neoteleostei</taxon>
        <taxon>Acanthomorphata</taxon>
        <taxon>Ovalentaria</taxon>
        <taxon>Atherinomorphae</taxon>
        <taxon>Cyprinodontiformes</taxon>
        <taxon>Goodeidae</taxon>
        <taxon>Ilyodon</taxon>
    </lineage>
</organism>
<dbReference type="Proteomes" id="UP001482620">
    <property type="component" value="Unassembled WGS sequence"/>
</dbReference>
<keyword evidence="2" id="KW-1185">Reference proteome</keyword>
<protein>
    <submittedName>
        <fullName evidence="1">Uncharacterized protein</fullName>
    </submittedName>
</protein>